<reference evidence="3" key="4">
    <citation type="journal article" date="2001" name="Nature">
        <title>Functional annotation of a full-length mouse cDNA collection.</title>
        <authorList>
            <consortium name="The RIKEN Genome Exploration Research Group Phase II Team and the FANTOM Consortium"/>
        </authorList>
    </citation>
    <scope>NUCLEOTIDE SEQUENCE</scope>
    <source>
        <strain evidence="3">C57BL/6J</strain>
        <tissue evidence="3">Hypothalamus</tissue>
    </source>
</reference>
<reference evidence="3" key="2">
    <citation type="journal article" date="2000" name="Genome Res.">
        <title>Normalization and subtraction of cap-trapper-selected cDNAs to prepare full-length cDNA libraries for rapid discovery of new genes.</title>
        <authorList>
            <person name="Carninci P."/>
            <person name="Shibata Y."/>
            <person name="Hayatsu N."/>
            <person name="Sugahara Y."/>
            <person name="Shibata K."/>
            <person name="Itoh M."/>
            <person name="Konno H."/>
            <person name="Okazaki Y."/>
            <person name="Muramatsu M."/>
            <person name="Hayashizaki Y."/>
        </authorList>
    </citation>
    <scope>NUCLEOTIDE SEQUENCE</scope>
    <source>
        <strain evidence="3">C57BL/6J</strain>
        <tissue evidence="3">Hypothalamus</tissue>
    </source>
</reference>
<sequence length="91" mass="10090">MRLRTIFLSISLAFLAFRGPEPQASVGYIPSASSGRDPSRSLQKNSQRRPGPRAEAGQMQARPGRAVRQTASLVFRKHQETRKSVWIAGLL</sequence>
<feature type="signal peptide" evidence="2">
    <location>
        <begin position="1"/>
        <end position="18"/>
    </location>
</feature>
<evidence type="ECO:0000313" key="3">
    <source>
        <dbReference type="EMBL" id="BAE23637.1"/>
    </source>
</evidence>
<evidence type="ECO:0000256" key="2">
    <source>
        <dbReference type="SAM" id="SignalP"/>
    </source>
</evidence>
<reference evidence="3" key="8">
    <citation type="journal article" date="2005" name="Science">
        <title>Antisense Transcription in the Mammalian Transcriptome.</title>
        <authorList>
            <consortium name="RIKEN Genome Exploration Research Group and Genome Science Group (Genome Network Project Core Group) and the FANTOM Consortium"/>
        </authorList>
    </citation>
    <scope>NUCLEOTIDE SEQUENCE</scope>
    <source>
        <strain evidence="3">C57BL/6J</strain>
        <tissue evidence="3">Hypothalamus</tissue>
    </source>
</reference>
<reference evidence="3" key="5">
    <citation type="journal article" date="2002" name="Nature">
        <title>Analysis of the mouse transcriptome based on functional annotation of 60,770 full-length cDNAs.</title>
        <authorList>
            <consortium name="The FANTOM Consortium and the RIKEN Genome Exploration Research Group Phase I and II Team"/>
        </authorList>
    </citation>
    <scope>NUCLEOTIDE SEQUENCE</scope>
    <source>
        <strain evidence="3">C57BL/6J</strain>
        <tissue evidence="3">Hypothalamus</tissue>
    </source>
</reference>
<evidence type="ECO:0000256" key="1">
    <source>
        <dbReference type="SAM" id="MobiDB-lite"/>
    </source>
</evidence>
<keyword evidence="2" id="KW-0732">Signal</keyword>
<evidence type="ECO:0000313" key="4">
    <source>
        <dbReference type="MGI" id="MGI:3642601"/>
    </source>
</evidence>
<proteinExistence type="evidence at transcript level"/>
<gene>
    <name evidence="4" type="primary">Gm10421</name>
</gene>
<dbReference type="MGI" id="MGI:3642601">
    <property type="gene designation" value="Gm10421"/>
</dbReference>
<reference evidence="3" key="1">
    <citation type="journal article" date="1999" name="Methods Enzymol.">
        <title>High-efficiency full-length cDNA cloning.</title>
        <authorList>
            <person name="Carninci P."/>
            <person name="Hayashizaki Y."/>
        </authorList>
    </citation>
    <scope>NUCLEOTIDE SEQUENCE</scope>
    <source>
        <strain evidence="3">C57BL/6J</strain>
        <tissue evidence="3">Hypothalamus</tissue>
    </source>
</reference>
<feature type="compositionally biased region" description="Polar residues" evidence="1">
    <location>
        <begin position="31"/>
        <end position="45"/>
    </location>
</feature>
<reference evidence="3" key="6">
    <citation type="submission" date="2004-03" db="EMBL/GenBank/DDBJ databases">
        <authorList>
            <person name="Arakawa T."/>
            <person name="Carninci P."/>
            <person name="Fukuda S."/>
            <person name="Hashizume W."/>
            <person name="Hayashida K."/>
            <person name="Hori F."/>
            <person name="Iida J."/>
            <person name="Imamura K."/>
            <person name="Imotani K."/>
            <person name="Itoh M."/>
            <person name="Kanagawa S."/>
            <person name="Kawai J."/>
            <person name="Kojima M."/>
            <person name="Konno H."/>
            <person name="Murata M."/>
            <person name="Nakamura M."/>
            <person name="Ninomiya N."/>
            <person name="Nishiyori H."/>
            <person name="Nomura K."/>
            <person name="Ohno M."/>
            <person name="Sakazume N."/>
            <person name="Sano H."/>
            <person name="Sasaki D."/>
            <person name="Shibata K."/>
            <person name="Shiraki T."/>
            <person name="Tagami M."/>
            <person name="Tagami Y."/>
            <person name="Waki K."/>
            <person name="Watahiki A."/>
            <person name="Muramatsu M."/>
            <person name="Hayashizaki Y."/>
        </authorList>
    </citation>
    <scope>NUCLEOTIDE SEQUENCE</scope>
    <source>
        <strain evidence="3">C57BL/6J</strain>
        <tissue evidence="3">Hypothalamus</tissue>
    </source>
</reference>
<dbReference type="AlphaFoldDB" id="Q3UUI8"/>
<accession>Q3UUI8</accession>
<reference evidence="3" key="3">
    <citation type="journal article" date="2000" name="Genome Res.">
        <title>RIKEN integrated sequence analysis (RISA) system--384-format sequencing pipeline with 384 multicapillary sequencer.</title>
        <authorList>
            <person name="Shibata K."/>
            <person name="Itoh M."/>
            <person name="Aizawa K."/>
            <person name="Nagaoka S."/>
            <person name="Sasaki N."/>
            <person name="Carninci P."/>
            <person name="Konno H."/>
            <person name="Akiyama J."/>
            <person name="Nishi K."/>
            <person name="Kitsunai T."/>
            <person name="Tashiro H."/>
            <person name="Itoh M."/>
            <person name="Sumi N."/>
            <person name="Ishii Y."/>
            <person name="Nakamura S."/>
            <person name="Hazama M."/>
            <person name="Nishine T."/>
            <person name="Harada A."/>
            <person name="Yamamoto R."/>
            <person name="Matsumoto H."/>
            <person name="Sakaguchi S."/>
            <person name="Ikegami T."/>
            <person name="Kashiwagi K."/>
            <person name="Fujiwake S."/>
            <person name="Inoue K."/>
            <person name="Togawa Y."/>
            <person name="Izawa M."/>
            <person name="Ohara E."/>
            <person name="Watahiki M."/>
            <person name="Yoneda Y."/>
            <person name="Ishikawa T."/>
            <person name="Ozawa K."/>
            <person name="Tanaka T."/>
            <person name="Matsuura S."/>
            <person name="Kawai J."/>
            <person name="Okazaki Y."/>
            <person name="Muramatsu M."/>
            <person name="Inoue Y."/>
            <person name="Kira A."/>
            <person name="Hayashizaki Y."/>
        </authorList>
    </citation>
    <scope>NUCLEOTIDE SEQUENCE</scope>
    <source>
        <strain evidence="3">C57BL/6J</strain>
        <tissue evidence="3">Hypothalamus</tissue>
    </source>
</reference>
<feature type="region of interest" description="Disordered" evidence="1">
    <location>
        <begin position="22"/>
        <end position="68"/>
    </location>
</feature>
<dbReference type="EMBL" id="AK138376">
    <property type="protein sequence ID" value="BAE23637.1"/>
    <property type="molecule type" value="mRNA"/>
</dbReference>
<reference evidence="3" key="7">
    <citation type="journal article" date="2005" name="Science">
        <title>The Transcriptional Landscape of the Mammalian Genome.</title>
        <authorList>
            <consortium name="The FANTOM Consortium"/>
            <consortium name="Riken Genome Exploration Research Group and Genome Science Group (Genome Network Project Core Group)"/>
        </authorList>
    </citation>
    <scope>NUCLEOTIDE SEQUENCE</scope>
    <source>
        <strain evidence="3">C57BL/6J</strain>
        <tissue evidence="3">Hypothalamus</tissue>
    </source>
</reference>
<name>Q3UUI8_MOUSE</name>
<protein>
    <submittedName>
        <fullName evidence="3">Uncharacterized protein</fullName>
    </submittedName>
</protein>
<feature type="chain" id="PRO_5004230213" evidence="2">
    <location>
        <begin position="19"/>
        <end position="91"/>
    </location>
</feature>
<dbReference type="AGR" id="MGI:3642601"/>
<organism evidence="3">
    <name type="scientific">Mus musculus</name>
    <name type="common">Mouse</name>
    <dbReference type="NCBI Taxonomy" id="10090"/>
    <lineage>
        <taxon>Eukaryota</taxon>
        <taxon>Metazoa</taxon>
        <taxon>Chordata</taxon>
        <taxon>Craniata</taxon>
        <taxon>Vertebrata</taxon>
        <taxon>Euteleostomi</taxon>
        <taxon>Mammalia</taxon>
        <taxon>Eutheria</taxon>
        <taxon>Euarchontoglires</taxon>
        <taxon>Glires</taxon>
        <taxon>Rodentia</taxon>
        <taxon>Myomorpha</taxon>
        <taxon>Muroidea</taxon>
        <taxon>Muridae</taxon>
        <taxon>Murinae</taxon>
        <taxon>Mus</taxon>
        <taxon>Mus</taxon>
    </lineage>
</organism>